<evidence type="ECO:0000313" key="1">
    <source>
        <dbReference type="EMBL" id="MDQ0337409.1"/>
    </source>
</evidence>
<reference evidence="1 2" key="1">
    <citation type="submission" date="2023-07" db="EMBL/GenBank/DDBJ databases">
        <title>Genomic Encyclopedia of Type Strains, Phase IV (KMG-IV): sequencing the most valuable type-strain genomes for metagenomic binning, comparative biology and taxonomic classification.</title>
        <authorList>
            <person name="Goeker M."/>
        </authorList>
    </citation>
    <scope>NUCLEOTIDE SEQUENCE [LARGE SCALE GENOMIC DNA]</scope>
    <source>
        <strain evidence="1 2">DSM 17740</strain>
    </source>
</reference>
<accession>A0ABU0CLX6</accession>
<proteinExistence type="predicted"/>
<dbReference type="EMBL" id="JAUSUQ010000001">
    <property type="protein sequence ID" value="MDQ0337409.1"/>
    <property type="molecule type" value="Genomic_DNA"/>
</dbReference>
<evidence type="ECO:0008006" key="3">
    <source>
        <dbReference type="Google" id="ProtNLM"/>
    </source>
</evidence>
<dbReference type="Pfam" id="PF19799">
    <property type="entry name" value="DUF6282"/>
    <property type="match status" value="1"/>
</dbReference>
<sequence>MSIYHPLLEGAIELHCHADPSLFPRRQTDWELIEDIKQANMAGVVIKSHESQTVDRASLIRMKEPGLHVYGGLVLNYFTGGLSPTAVDCAIRLGAKMIWMPTFSAAQHQCHFAKKKTRFFNSDKPLVHPQEGIRIWDENRKLLPEVHEILSLIADAGIILATGHLSAEEVHALVGAAKEHKVEKILIQHADLGIAPIPLEQQITLAKQGAIIEKCYLAVSEDFNDLTIEQMAASIRRLGPSACVLVTDYGQVHNVPVVEGLSQFVEKLLKAGIKENDIETMIVHNPRRLLGIEDAFPGE</sequence>
<dbReference type="PIRSF" id="PIRSF021898">
    <property type="entry name" value="UCP021898"/>
    <property type="match status" value="1"/>
</dbReference>
<keyword evidence="2" id="KW-1185">Reference proteome</keyword>
<dbReference type="RefSeq" id="WP_307334505.1">
    <property type="nucleotide sequence ID" value="NZ_JAUSUQ010000001.1"/>
</dbReference>
<organism evidence="1 2">
    <name type="scientific">Caldalkalibacillus uzonensis</name>
    <dbReference type="NCBI Taxonomy" id="353224"/>
    <lineage>
        <taxon>Bacteria</taxon>
        <taxon>Bacillati</taxon>
        <taxon>Bacillota</taxon>
        <taxon>Bacilli</taxon>
        <taxon>Bacillales</taxon>
        <taxon>Bacillaceae</taxon>
        <taxon>Caldalkalibacillus</taxon>
    </lineage>
</organism>
<comment type="caution">
    <text evidence="1">The sequence shown here is derived from an EMBL/GenBank/DDBJ whole genome shotgun (WGS) entry which is preliminary data.</text>
</comment>
<dbReference type="InterPro" id="IPR046249">
    <property type="entry name" value="DUF6282"/>
</dbReference>
<name>A0ABU0CLX6_9BACI</name>
<evidence type="ECO:0000313" key="2">
    <source>
        <dbReference type="Proteomes" id="UP001232445"/>
    </source>
</evidence>
<protein>
    <recommendedName>
        <fullName evidence="3">Cytosolic protein</fullName>
    </recommendedName>
</protein>
<dbReference type="InterPro" id="IPR016797">
    <property type="entry name" value="UCP021898"/>
</dbReference>
<dbReference type="Gene3D" id="3.20.20.140">
    <property type="entry name" value="Metal-dependent hydrolases"/>
    <property type="match status" value="1"/>
</dbReference>
<dbReference type="Proteomes" id="UP001232445">
    <property type="component" value="Unassembled WGS sequence"/>
</dbReference>
<gene>
    <name evidence="1" type="ORF">J2S00_000179</name>
</gene>
<dbReference type="InterPro" id="IPR032466">
    <property type="entry name" value="Metal_Hydrolase"/>
</dbReference>
<dbReference type="SUPFAM" id="SSF51556">
    <property type="entry name" value="Metallo-dependent hydrolases"/>
    <property type="match status" value="1"/>
</dbReference>